<feature type="transmembrane region" description="Helical" evidence="26">
    <location>
        <begin position="22"/>
        <end position="40"/>
    </location>
</feature>
<dbReference type="InterPro" id="IPR036259">
    <property type="entry name" value="MFS_trans_sf"/>
</dbReference>
<evidence type="ECO:0000256" key="24">
    <source>
        <dbReference type="ARBA" id="ARBA00046376"/>
    </source>
</evidence>
<evidence type="ECO:0000256" key="23">
    <source>
        <dbReference type="ARBA" id="ARBA00045709"/>
    </source>
</evidence>
<protein>
    <recommendedName>
        <fullName evidence="21">Lysosomal dipeptide transporter MFSD1</fullName>
    </recommendedName>
    <alternativeName>
        <fullName evidence="22">Major facilitator superfamily domain-containing protein 1</fullName>
    </alternativeName>
</protein>
<gene>
    <name evidence="27" type="ORF">LSP00402_LOCUS22078</name>
</gene>
<comment type="similarity">
    <text evidence="2">Belongs to the major facilitator superfamily.</text>
</comment>
<keyword evidence="7" id="KW-0458">Lysosome</keyword>
<sequence>MPSHTDAAPTAPAGSPPRSDPSLRWIVLVLASIMPLGANVKFELQDAETRGFSWGMLAVQYIVSLVIPILSGAIIDLQGTPVSSLLFTMVTFFTQSLDTLALGLKSELGVMLAQCSTKGLGSGILVANSAILSEYFQYSSLGFSYGVIASADHLYRWLMIQARGVPSLELAKMKWVGMVCAGVSVMAALLYVCADAIHRGKQRNSIDYEERKRREEIEYQVRRQNRCCMTPCAFITIAIAQLLFATSQSSLTALKLSVSPTALSAEGLSLLLLALATGPCVGWVLDKFGHRMLITALLGLLLAFAQYLLTFQAQNVPALAPMLILTVIKMAAPTVLRASVPLLVPGRERGSAFGLFEAFTVTGQDGSYVATASSDSPWVGIGFIICGFLGSLVSLVLEICPCGDLAKLSQPIDYIAKGKLPVPSGVWAMMCAPFLWVGARCQELWEACAWGVKRALCCCCAQRCCPDDPLREPIVDHKRPDDGDDEEEGSGRSKDDPPESLAANPAYGSFRDKKD</sequence>
<evidence type="ECO:0000256" key="21">
    <source>
        <dbReference type="ARBA" id="ARBA00044985"/>
    </source>
</evidence>
<evidence type="ECO:0000256" key="8">
    <source>
        <dbReference type="ARBA" id="ARBA00044876"/>
    </source>
</evidence>
<evidence type="ECO:0000256" key="7">
    <source>
        <dbReference type="ARBA" id="ARBA00023228"/>
    </source>
</evidence>
<evidence type="ECO:0000256" key="12">
    <source>
        <dbReference type="ARBA" id="ARBA00044891"/>
    </source>
</evidence>
<feature type="transmembrane region" description="Helical" evidence="26">
    <location>
        <begin position="227"/>
        <end position="247"/>
    </location>
</feature>
<evidence type="ECO:0000256" key="22">
    <source>
        <dbReference type="ARBA" id="ARBA00045018"/>
    </source>
</evidence>
<evidence type="ECO:0000256" key="1">
    <source>
        <dbReference type="ARBA" id="ARBA00004155"/>
    </source>
</evidence>
<evidence type="ECO:0000256" key="26">
    <source>
        <dbReference type="SAM" id="Phobius"/>
    </source>
</evidence>
<feature type="transmembrane region" description="Helical" evidence="26">
    <location>
        <begin position="378"/>
        <end position="399"/>
    </location>
</feature>
<feature type="transmembrane region" description="Helical" evidence="26">
    <location>
        <begin position="267"/>
        <end position="285"/>
    </location>
</feature>
<dbReference type="PANTHER" id="PTHR23512">
    <property type="entry name" value="MAJOR FACILITATOR SUPERFAMILY DOMAIN-CONTAINING PROTEIN 1"/>
    <property type="match status" value="1"/>
</dbReference>
<keyword evidence="5 26" id="KW-1133">Transmembrane helix</keyword>
<feature type="transmembrane region" description="Helical" evidence="26">
    <location>
        <begin position="135"/>
        <end position="155"/>
    </location>
</feature>
<comment type="catalytic activity">
    <reaction evidence="15">
        <text>L-arginyl-L-alpha-amino acid(out) = L-arginyl-L-alpha-amino acid(in)</text>
        <dbReference type="Rhea" id="RHEA:79371"/>
        <dbReference type="ChEBI" id="CHEBI:84315"/>
    </reaction>
</comment>
<feature type="transmembrane region" description="Helical" evidence="26">
    <location>
        <begin position="175"/>
        <end position="194"/>
    </location>
</feature>
<dbReference type="GO" id="GO:0005765">
    <property type="term" value="C:lysosomal membrane"/>
    <property type="evidence" value="ECO:0007669"/>
    <property type="project" value="UniProtKB-SubCell"/>
</dbReference>
<dbReference type="InterPro" id="IPR011701">
    <property type="entry name" value="MFS"/>
</dbReference>
<dbReference type="GO" id="GO:0022857">
    <property type="term" value="F:transmembrane transporter activity"/>
    <property type="evidence" value="ECO:0007669"/>
    <property type="project" value="InterPro"/>
</dbReference>
<comment type="subunit">
    <text evidence="24">Homodimer. Interacts with lysosomal protein GLMP (via lumenal domain); the interaction starts while both proteins are still in the endoplasmic reticulum and is required for stabilization of MFSD1 in lysosomes but has no direct effect on its targeting to lysosomes or transporter activity.</text>
</comment>
<evidence type="ECO:0000256" key="10">
    <source>
        <dbReference type="ARBA" id="ARBA00044881"/>
    </source>
</evidence>
<evidence type="ECO:0000256" key="5">
    <source>
        <dbReference type="ARBA" id="ARBA00022989"/>
    </source>
</evidence>
<dbReference type="AlphaFoldDB" id="A0A7S2U3R1"/>
<feature type="compositionally biased region" description="Basic and acidic residues" evidence="25">
    <location>
        <begin position="471"/>
        <end position="481"/>
    </location>
</feature>
<comment type="catalytic activity">
    <reaction evidence="8">
        <text>L-lysyl-L-alanine(out) = L-lysyl-L-alanine(in)</text>
        <dbReference type="Rhea" id="RHEA:79399"/>
        <dbReference type="ChEBI" id="CHEBI:229954"/>
    </reaction>
</comment>
<feature type="region of interest" description="Disordered" evidence="25">
    <location>
        <begin position="471"/>
        <end position="515"/>
    </location>
</feature>
<dbReference type="SUPFAM" id="SSF103473">
    <property type="entry name" value="MFS general substrate transporter"/>
    <property type="match status" value="1"/>
</dbReference>
<evidence type="ECO:0000256" key="9">
    <source>
        <dbReference type="ARBA" id="ARBA00044878"/>
    </source>
</evidence>
<comment type="catalytic activity">
    <reaction evidence="20">
        <text>L-lysyl-glycine(out) = L-lysyl-glycine(in)</text>
        <dbReference type="Rhea" id="RHEA:79407"/>
        <dbReference type="ChEBI" id="CHEBI:191202"/>
    </reaction>
</comment>
<dbReference type="InterPro" id="IPR052187">
    <property type="entry name" value="MFSD1"/>
</dbReference>
<dbReference type="Gene3D" id="1.20.1250.20">
    <property type="entry name" value="MFS general substrate transporter like domains"/>
    <property type="match status" value="1"/>
</dbReference>
<comment type="catalytic activity">
    <reaction evidence="17">
        <text>L-arginyl-glycine(out) = L-arginyl-glycine(in)</text>
        <dbReference type="Rhea" id="RHEA:79391"/>
        <dbReference type="ChEBI" id="CHEBI:229955"/>
    </reaction>
</comment>
<comment type="catalytic activity">
    <reaction evidence="11">
        <text>L-alpha-aminoacyl-L-histidine(out) = L-alpha-aminoacyl-L-histidine(in)</text>
        <dbReference type="Rhea" id="RHEA:79375"/>
        <dbReference type="ChEBI" id="CHEBI:229967"/>
    </reaction>
</comment>
<evidence type="ECO:0000256" key="25">
    <source>
        <dbReference type="SAM" id="MobiDB-lite"/>
    </source>
</evidence>
<evidence type="ECO:0000256" key="3">
    <source>
        <dbReference type="ARBA" id="ARBA00022448"/>
    </source>
</evidence>
<comment type="catalytic activity">
    <reaction evidence="16">
        <text>L-lysyl-L-lysine(out) = L-lysyl-L-lysine(in)</text>
        <dbReference type="Rhea" id="RHEA:79403"/>
        <dbReference type="ChEBI" id="CHEBI:229956"/>
    </reaction>
</comment>
<dbReference type="PANTHER" id="PTHR23512:SF3">
    <property type="entry name" value="MAJOR FACILITATOR SUPERFAMILY DOMAIN-CONTAINING PROTEIN 1"/>
    <property type="match status" value="1"/>
</dbReference>
<evidence type="ECO:0000313" key="27">
    <source>
        <dbReference type="EMBL" id="CAD9778062.1"/>
    </source>
</evidence>
<keyword evidence="6 26" id="KW-0472">Membrane</keyword>
<organism evidence="27">
    <name type="scientific">Lotharella oceanica</name>
    <dbReference type="NCBI Taxonomy" id="641309"/>
    <lineage>
        <taxon>Eukaryota</taxon>
        <taxon>Sar</taxon>
        <taxon>Rhizaria</taxon>
        <taxon>Cercozoa</taxon>
        <taxon>Chlorarachniophyceae</taxon>
        <taxon>Lotharella</taxon>
    </lineage>
</organism>
<dbReference type="Pfam" id="PF07690">
    <property type="entry name" value="MFS_1"/>
    <property type="match status" value="1"/>
</dbReference>
<evidence type="ECO:0000256" key="11">
    <source>
        <dbReference type="ARBA" id="ARBA00044884"/>
    </source>
</evidence>
<evidence type="ECO:0000256" key="20">
    <source>
        <dbReference type="ARBA" id="ARBA00044924"/>
    </source>
</evidence>
<keyword evidence="4 26" id="KW-0812">Transmembrane</keyword>
<proteinExistence type="inferred from homology"/>
<comment type="catalytic activity">
    <reaction evidence="14">
        <text>L-aspartyl-L-lysine(out) = L-aspartyl-L-lysine(in)</text>
        <dbReference type="Rhea" id="RHEA:79411"/>
        <dbReference type="ChEBI" id="CHEBI:229953"/>
    </reaction>
</comment>
<evidence type="ECO:0000256" key="13">
    <source>
        <dbReference type="ARBA" id="ARBA00044893"/>
    </source>
</evidence>
<comment type="catalytic activity">
    <reaction evidence="18">
        <text>L-histidyl-L-alpha-amino acid(out) = L-histidyl-L-alpha-amino acid(in)</text>
        <dbReference type="Rhea" id="RHEA:79379"/>
        <dbReference type="ChEBI" id="CHEBI:229964"/>
    </reaction>
</comment>
<evidence type="ECO:0000256" key="2">
    <source>
        <dbReference type="ARBA" id="ARBA00008335"/>
    </source>
</evidence>
<name>A0A7S2U3R1_9EUKA</name>
<feature type="transmembrane region" description="Helical" evidence="26">
    <location>
        <begin position="52"/>
        <end position="75"/>
    </location>
</feature>
<comment type="function">
    <text evidence="23">Lysosomal dipeptide uniporter that selectively exports lysine, arginine or histidine-containing dipeptides with a net positive charge from the lysosome lumen into the cytosol. Could play a role in a specific type of protein O-glycosylation indirectly regulating macrophages migration and tissue invasion. Also essential for liver homeostasis.</text>
</comment>
<keyword evidence="3" id="KW-0813">Transport</keyword>
<evidence type="ECO:0000256" key="16">
    <source>
        <dbReference type="ARBA" id="ARBA00044900"/>
    </source>
</evidence>
<accession>A0A7S2U3R1</accession>
<evidence type="ECO:0000256" key="15">
    <source>
        <dbReference type="ARBA" id="ARBA00044899"/>
    </source>
</evidence>
<comment type="catalytic activity">
    <reaction evidence="13">
        <text>L-alpha-aminoacyl-L-lysine(out) = L-alpha-aminoacyl-L-lysine(in)</text>
        <dbReference type="Rhea" id="RHEA:79383"/>
        <dbReference type="ChEBI" id="CHEBI:229966"/>
    </reaction>
</comment>
<comment type="catalytic activity">
    <reaction evidence="12">
        <text>L-lysyl-L-alpha-amino acid(out) = L-lysyl-L-alpha-amino acid(in)</text>
        <dbReference type="Rhea" id="RHEA:79387"/>
        <dbReference type="ChEBI" id="CHEBI:229965"/>
    </reaction>
</comment>
<evidence type="ECO:0000256" key="19">
    <source>
        <dbReference type="ARBA" id="ARBA00044919"/>
    </source>
</evidence>
<evidence type="ECO:0000256" key="18">
    <source>
        <dbReference type="ARBA" id="ARBA00044912"/>
    </source>
</evidence>
<feature type="transmembrane region" description="Helical" evidence="26">
    <location>
        <begin position="292"/>
        <end position="309"/>
    </location>
</feature>
<evidence type="ECO:0000256" key="17">
    <source>
        <dbReference type="ARBA" id="ARBA00044903"/>
    </source>
</evidence>
<evidence type="ECO:0000256" key="6">
    <source>
        <dbReference type="ARBA" id="ARBA00023136"/>
    </source>
</evidence>
<evidence type="ECO:0000256" key="14">
    <source>
        <dbReference type="ARBA" id="ARBA00044898"/>
    </source>
</evidence>
<dbReference type="EMBL" id="HBHP01035872">
    <property type="protein sequence ID" value="CAD9778062.1"/>
    <property type="molecule type" value="Transcribed_RNA"/>
</dbReference>
<reference evidence="27" key="1">
    <citation type="submission" date="2021-01" db="EMBL/GenBank/DDBJ databases">
        <authorList>
            <person name="Corre E."/>
            <person name="Pelletier E."/>
            <person name="Niang G."/>
            <person name="Scheremetjew M."/>
            <person name="Finn R."/>
            <person name="Kale V."/>
            <person name="Holt S."/>
            <person name="Cochrane G."/>
            <person name="Meng A."/>
            <person name="Brown T."/>
            <person name="Cohen L."/>
        </authorList>
    </citation>
    <scope>NUCLEOTIDE SEQUENCE</scope>
    <source>
        <strain evidence="27">CCMP622</strain>
    </source>
</reference>
<comment type="catalytic activity">
    <reaction evidence="9">
        <text>L-histidyl-glycine(out) = L-histidyl-glycine(in)</text>
        <dbReference type="Rhea" id="RHEA:79395"/>
        <dbReference type="ChEBI" id="CHEBI:229957"/>
    </reaction>
</comment>
<comment type="subcellular location">
    <subcellularLocation>
        <location evidence="1">Lysosome membrane</location>
        <topology evidence="1">Multi-pass membrane protein</topology>
    </subcellularLocation>
</comment>
<comment type="catalytic activity">
    <reaction evidence="19">
        <text>L-alanyl-L-lysine(out) = L-alanyl-L-lysine(in)</text>
        <dbReference type="Rhea" id="RHEA:79415"/>
        <dbReference type="ChEBI" id="CHEBI:192470"/>
    </reaction>
</comment>
<comment type="catalytic activity">
    <reaction evidence="10">
        <text>L-alpha-aminoacyl-L-arginine(out) = L-alpha-aminoacyl-L-arginine(in)</text>
        <dbReference type="Rhea" id="RHEA:79367"/>
        <dbReference type="ChEBI" id="CHEBI:229968"/>
    </reaction>
</comment>
<evidence type="ECO:0000256" key="4">
    <source>
        <dbReference type="ARBA" id="ARBA00022692"/>
    </source>
</evidence>
<feature type="transmembrane region" description="Helical" evidence="26">
    <location>
        <begin position="81"/>
        <end position="104"/>
    </location>
</feature>